<organism evidence="1">
    <name type="scientific">marine metagenome</name>
    <dbReference type="NCBI Taxonomy" id="408172"/>
    <lineage>
        <taxon>unclassified sequences</taxon>
        <taxon>metagenomes</taxon>
        <taxon>ecological metagenomes</taxon>
    </lineage>
</organism>
<gene>
    <name evidence="1" type="ORF">METZ01_LOCUS272902</name>
</gene>
<proteinExistence type="predicted"/>
<accession>A0A382K6W0</accession>
<feature type="non-terminal residue" evidence="1">
    <location>
        <position position="22"/>
    </location>
</feature>
<dbReference type="EMBL" id="UINC01078710">
    <property type="protein sequence ID" value="SVC20048.1"/>
    <property type="molecule type" value="Genomic_DNA"/>
</dbReference>
<protein>
    <submittedName>
        <fullName evidence="1">Uncharacterized protein</fullName>
    </submittedName>
</protein>
<reference evidence="1" key="1">
    <citation type="submission" date="2018-05" db="EMBL/GenBank/DDBJ databases">
        <authorList>
            <person name="Lanie J.A."/>
            <person name="Ng W.-L."/>
            <person name="Kazmierczak K.M."/>
            <person name="Andrzejewski T.M."/>
            <person name="Davidsen T.M."/>
            <person name="Wayne K.J."/>
            <person name="Tettelin H."/>
            <person name="Glass J.I."/>
            <person name="Rusch D."/>
            <person name="Podicherti R."/>
            <person name="Tsui H.-C.T."/>
            <person name="Winkler M.E."/>
        </authorList>
    </citation>
    <scope>NUCLEOTIDE SEQUENCE</scope>
</reference>
<dbReference type="AlphaFoldDB" id="A0A382K6W0"/>
<evidence type="ECO:0000313" key="1">
    <source>
        <dbReference type="EMBL" id="SVC20048.1"/>
    </source>
</evidence>
<name>A0A382K6W0_9ZZZZ</name>
<sequence>MLSAIMSPTPSIAVRSVSFAFE</sequence>